<protein>
    <recommendedName>
        <fullName evidence="1">RNA-directed DNA polymerase</fullName>
        <ecNumber evidence="1">2.7.7.49</ecNumber>
    </recommendedName>
</protein>
<dbReference type="Gene3D" id="1.10.340.70">
    <property type="match status" value="1"/>
</dbReference>
<sequence length="569" mass="63918">MGDCERAFEAVKDKLVSGPALAHYSPSLPLVLAVDSSAYGLGAVLAHRMPDGSERIISCASRTLTDTERRYSQIDKEALAIVYGVSRHHQYLFGRKFTLRSDHKALTYIFGPKHGIPQTAASRLQRYAVRLAAYDFDIVFVSTDKNGNADGLSRLPQPTSTKSTEEEDAATYLHFVEDSFPLSHKDVAKETAKDVTLRKIYGHIISGWPQQTEIEGEKPYFHRKKELHVDHGCIVWGYRVVIPGTLRKQIVEEVHAGHVGMVRMKQIARSYVWWPRLDAELEERARTCAACRDQRDAPPCATPVPYAWPSEPWTRLHADFLQHGGRYYLLVIDAHSKWIEVFHMCGGTSAATVENKFRELFARFGIPRQIVTDGGPPFTSCEFEEFLKTNGVDHIVTAPYHPSSNGAAENAVKTVKKVIKKAQVEGENVDRALSKFLMQYRNSTHCTTQREPAVAMLGRRLRTRLDLLRPAAATGEAVARAQCTQLRHAGGRARNLGVGDVVLVRNYGKGDKWMEGIVTERTGKVTYAVNTGDKIKTRHIDQIIPKKNLRHSWHIPIQNENSEDNECSQ</sequence>
<dbReference type="KEGG" id="pxu:106122912"/>
<dbReference type="RefSeq" id="XP_013174515.1">
    <property type="nucleotide sequence ID" value="XM_013319061.1"/>
</dbReference>
<dbReference type="GeneID" id="106122912"/>
<evidence type="ECO:0000256" key="4">
    <source>
        <dbReference type="ARBA" id="ARBA00022722"/>
    </source>
</evidence>
<dbReference type="SUPFAM" id="SSF56672">
    <property type="entry name" value="DNA/RNA polymerases"/>
    <property type="match status" value="1"/>
</dbReference>
<dbReference type="PROSITE" id="PS50994">
    <property type="entry name" value="INTEGRASE"/>
    <property type="match status" value="1"/>
</dbReference>
<evidence type="ECO:0000256" key="7">
    <source>
        <dbReference type="ARBA" id="ARBA00022918"/>
    </source>
</evidence>
<dbReference type="Proteomes" id="UP000694872">
    <property type="component" value="Unplaced"/>
</dbReference>
<feature type="domain" description="Integrase catalytic" evidence="8">
    <location>
        <begin position="308"/>
        <end position="460"/>
    </location>
</feature>
<proteinExistence type="predicted"/>
<dbReference type="SUPFAM" id="SSF53098">
    <property type="entry name" value="Ribonuclease H-like"/>
    <property type="match status" value="1"/>
</dbReference>
<dbReference type="Pfam" id="PF00665">
    <property type="entry name" value="rve"/>
    <property type="match status" value="1"/>
</dbReference>
<organism evidence="9">
    <name type="scientific">Papilio xuthus</name>
    <name type="common">Asian swallowtail butterfly</name>
    <dbReference type="NCBI Taxonomy" id="66420"/>
    <lineage>
        <taxon>Eukaryota</taxon>
        <taxon>Metazoa</taxon>
        <taxon>Ecdysozoa</taxon>
        <taxon>Arthropoda</taxon>
        <taxon>Hexapoda</taxon>
        <taxon>Insecta</taxon>
        <taxon>Pterygota</taxon>
        <taxon>Neoptera</taxon>
        <taxon>Endopterygota</taxon>
        <taxon>Lepidoptera</taxon>
        <taxon>Glossata</taxon>
        <taxon>Ditrysia</taxon>
        <taxon>Papilionoidea</taxon>
        <taxon>Papilionidae</taxon>
        <taxon>Papilioninae</taxon>
        <taxon>Papilio</taxon>
    </lineage>
</organism>
<keyword evidence="7" id="KW-0695">RNA-directed DNA polymerase</keyword>
<dbReference type="Pfam" id="PF17917">
    <property type="entry name" value="RT_RNaseH"/>
    <property type="match status" value="1"/>
</dbReference>
<dbReference type="FunFam" id="3.30.420.10:FF:000063">
    <property type="entry name" value="Retrovirus-related Pol polyprotein from transposon 297-like Protein"/>
    <property type="match status" value="1"/>
</dbReference>
<dbReference type="InterPro" id="IPR050951">
    <property type="entry name" value="Retrovirus_Pol_polyprotein"/>
</dbReference>
<gene>
    <name evidence="9" type="primary">LOC106122912</name>
</gene>
<evidence type="ECO:0000256" key="6">
    <source>
        <dbReference type="ARBA" id="ARBA00022801"/>
    </source>
</evidence>
<dbReference type="PANTHER" id="PTHR37984:SF5">
    <property type="entry name" value="PROTEIN NYNRIN-LIKE"/>
    <property type="match status" value="1"/>
</dbReference>
<dbReference type="GO" id="GO:0042575">
    <property type="term" value="C:DNA polymerase complex"/>
    <property type="evidence" value="ECO:0007669"/>
    <property type="project" value="UniProtKB-ARBA"/>
</dbReference>
<dbReference type="CDD" id="cd09274">
    <property type="entry name" value="RNase_HI_RT_Ty3"/>
    <property type="match status" value="1"/>
</dbReference>
<keyword evidence="5" id="KW-0255">Endonuclease</keyword>
<dbReference type="InterPro" id="IPR001584">
    <property type="entry name" value="Integrase_cat-core"/>
</dbReference>
<accession>A0AAJ6ZKW2</accession>
<dbReference type="GO" id="GO:0003964">
    <property type="term" value="F:RNA-directed DNA polymerase activity"/>
    <property type="evidence" value="ECO:0007669"/>
    <property type="project" value="UniProtKB-EC"/>
</dbReference>
<dbReference type="Pfam" id="PF17921">
    <property type="entry name" value="Integrase_H2C2"/>
    <property type="match status" value="1"/>
</dbReference>
<name>A0AAJ6ZKW2_PAPXU</name>
<dbReference type="InterPro" id="IPR043502">
    <property type="entry name" value="DNA/RNA_pol_sf"/>
</dbReference>
<evidence type="ECO:0000259" key="8">
    <source>
        <dbReference type="PROSITE" id="PS50994"/>
    </source>
</evidence>
<feature type="non-terminal residue" evidence="9">
    <location>
        <position position="569"/>
    </location>
</feature>
<keyword evidence="6" id="KW-0378">Hydrolase</keyword>
<reference evidence="9" key="1">
    <citation type="submission" date="2025-08" db="UniProtKB">
        <authorList>
            <consortium name="RefSeq"/>
        </authorList>
    </citation>
    <scope>IDENTIFICATION</scope>
</reference>
<evidence type="ECO:0000313" key="9">
    <source>
        <dbReference type="RefSeq" id="XP_013174515.1"/>
    </source>
</evidence>
<dbReference type="FunFam" id="1.10.340.70:FF:000003">
    <property type="entry name" value="Protein CBG25708"/>
    <property type="match status" value="1"/>
</dbReference>
<dbReference type="InterPro" id="IPR012337">
    <property type="entry name" value="RNaseH-like_sf"/>
</dbReference>
<dbReference type="InterPro" id="IPR041373">
    <property type="entry name" value="RT_RNaseH"/>
</dbReference>
<dbReference type="EC" id="2.7.7.49" evidence="1"/>
<dbReference type="InterPro" id="IPR041588">
    <property type="entry name" value="Integrase_H2C2"/>
</dbReference>
<dbReference type="Gene3D" id="3.30.420.10">
    <property type="entry name" value="Ribonuclease H-like superfamily/Ribonuclease H"/>
    <property type="match status" value="1"/>
</dbReference>
<evidence type="ECO:0000256" key="5">
    <source>
        <dbReference type="ARBA" id="ARBA00022759"/>
    </source>
</evidence>
<evidence type="ECO:0000256" key="3">
    <source>
        <dbReference type="ARBA" id="ARBA00022695"/>
    </source>
</evidence>
<keyword evidence="4" id="KW-0540">Nuclease</keyword>
<keyword evidence="2" id="KW-0808">Transferase</keyword>
<dbReference type="GO" id="GO:0015074">
    <property type="term" value="P:DNA integration"/>
    <property type="evidence" value="ECO:0007669"/>
    <property type="project" value="InterPro"/>
</dbReference>
<dbReference type="PANTHER" id="PTHR37984">
    <property type="entry name" value="PROTEIN CBG26694"/>
    <property type="match status" value="1"/>
</dbReference>
<evidence type="ECO:0000256" key="1">
    <source>
        <dbReference type="ARBA" id="ARBA00012493"/>
    </source>
</evidence>
<dbReference type="GO" id="GO:0003676">
    <property type="term" value="F:nucleic acid binding"/>
    <property type="evidence" value="ECO:0007669"/>
    <property type="project" value="InterPro"/>
</dbReference>
<keyword evidence="3" id="KW-0548">Nucleotidyltransferase</keyword>
<evidence type="ECO:0000256" key="2">
    <source>
        <dbReference type="ARBA" id="ARBA00022679"/>
    </source>
</evidence>
<dbReference type="InterPro" id="IPR036397">
    <property type="entry name" value="RNaseH_sf"/>
</dbReference>
<dbReference type="AlphaFoldDB" id="A0AAJ6ZKW2"/>